<reference evidence="2 3" key="1">
    <citation type="submission" date="2017-06" db="EMBL/GenBank/DDBJ databases">
        <title>Genome sequencing of cyanobaciteial culture collection at National Institute for Environmental Studies (NIES).</title>
        <authorList>
            <person name="Hirose Y."/>
            <person name="Shimura Y."/>
            <person name="Fujisawa T."/>
            <person name="Nakamura Y."/>
            <person name="Kawachi M."/>
        </authorList>
    </citation>
    <scope>NUCLEOTIDE SEQUENCE [LARGE SCALE GENOMIC DNA]</scope>
    <source>
        <strain evidence="2 3">NIES-2135</strain>
        <plasmid evidence="3">Plasmid Plasmid2 dna</plasmid>
    </source>
</reference>
<dbReference type="InterPro" id="IPR012869">
    <property type="entry name" value="RHH_5"/>
</dbReference>
<protein>
    <recommendedName>
        <fullName evidence="1">CopG-like ribbon-helix-helix domain-containing protein</fullName>
    </recommendedName>
</protein>
<keyword evidence="2" id="KW-0614">Plasmid</keyword>
<accession>A0A1Z4JSA6</accession>
<name>A0A1Z4JSA6_LEPBY</name>
<evidence type="ECO:0000259" key="1">
    <source>
        <dbReference type="Pfam" id="PF07878"/>
    </source>
</evidence>
<dbReference type="AlphaFoldDB" id="A0A1Z4JSA6"/>
<organism evidence="2 3">
    <name type="scientific">Leptolyngbya boryana NIES-2135</name>
    <dbReference type="NCBI Taxonomy" id="1973484"/>
    <lineage>
        <taxon>Bacteria</taxon>
        <taxon>Bacillati</taxon>
        <taxon>Cyanobacteriota</taxon>
        <taxon>Cyanophyceae</taxon>
        <taxon>Leptolyngbyales</taxon>
        <taxon>Leptolyngbyaceae</taxon>
        <taxon>Leptolyngbya group</taxon>
        <taxon>Leptolyngbya</taxon>
    </lineage>
</organism>
<dbReference type="Proteomes" id="UP000217895">
    <property type="component" value="Plasmid Plasmid2 dna"/>
</dbReference>
<geneLocation type="plasmid" evidence="2">
    <name>plasmid2</name>
</geneLocation>
<keyword evidence="3" id="KW-1185">Reference proteome</keyword>
<gene>
    <name evidence="2" type="ORF">NIES2135_64300</name>
</gene>
<evidence type="ECO:0000313" key="3">
    <source>
        <dbReference type="Proteomes" id="UP000217895"/>
    </source>
</evidence>
<dbReference type="Pfam" id="PF07878">
    <property type="entry name" value="RHH_5"/>
    <property type="match status" value="1"/>
</dbReference>
<dbReference type="EMBL" id="AP018205">
    <property type="protein sequence ID" value="BAY59553.1"/>
    <property type="molecule type" value="Genomic_DNA"/>
</dbReference>
<feature type="domain" description="CopG-like ribbon-helix-helix" evidence="1">
    <location>
        <begin position="2"/>
        <end position="44"/>
    </location>
</feature>
<sequence length="127" mass="14039">MSKRVFLTLPDGIADDLERWAASEKNKAATLAGFLVEEAVRRAKEQGKIPPDDGSFPHYDTLAELVRHNRNKLAESEKFSSARLKALSSGDKPTEVEILRLALILGRTEEYVLSLKTNPDVSEGSTN</sequence>
<proteinExistence type="predicted"/>
<evidence type="ECO:0000313" key="2">
    <source>
        <dbReference type="EMBL" id="BAY59553.1"/>
    </source>
</evidence>